<sequence length="225" mass="26177">MVWLQGGPFLEVSFVLKLDGEKKEAIQAIIDKLSNLDHKIEIVEERLGEIINSFSNGYPYDIEDPETVFIHAMHLRLYVHVAGRRKANLQIEQISSNALLVFFCFYGSEYDAPEWDQIGIGDEDLICFNSFLTELYTTFQFKLGSIGVEEDVLGLLDCEQVRPNECYRFEKIKTQSFFDRNLTSFHSVIWNEQYGKLDPIPFDYKRLNHSGLFIKGNNRSRKERT</sequence>
<protein>
    <submittedName>
        <fullName evidence="1">Uncharacterized protein</fullName>
    </submittedName>
</protein>
<keyword evidence="2" id="KW-1185">Reference proteome</keyword>
<evidence type="ECO:0000313" key="1">
    <source>
        <dbReference type="EMBL" id="MDC3419449.1"/>
    </source>
</evidence>
<proteinExistence type="predicted"/>
<reference evidence="1" key="1">
    <citation type="submission" date="2022-06" db="EMBL/GenBank/DDBJ databases">
        <title>Aquibacillus sp. a new bacterium isolated from soil saline samples.</title>
        <authorList>
            <person name="Galisteo C."/>
            <person name="De La Haba R."/>
            <person name="Sanchez-Porro C."/>
            <person name="Ventosa A."/>
        </authorList>
    </citation>
    <scope>NUCLEOTIDE SEQUENCE</scope>
    <source>
        <strain evidence="1">JCM 12387</strain>
    </source>
</reference>
<organism evidence="1 2">
    <name type="scientific">Aquibacillus koreensis</name>
    <dbReference type="NCBI Taxonomy" id="279446"/>
    <lineage>
        <taxon>Bacteria</taxon>
        <taxon>Bacillati</taxon>
        <taxon>Bacillota</taxon>
        <taxon>Bacilli</taxon>
        <taxon>Bacillales</taxon>
        <taxon>Bacillaceae</taxon>
        <taxon>Aquibacillus</taxon>
    </lineage>
</organism>
<evidence type="ECO:0000313" key="2">
    <source>
        <dbReference type="Proteomes" id="UP001145072"/>
    </source>
</evidence>
<name>A0A9X3WLF6_9BACI</name>
<comment type="caution">
    <text evidence="1">The sequence shown here is derived from an EMBL/GenBank/DDBJ whole genome shotgun (WGS) entry which is preliminary data.</text>
</comment>
<accession>A0A9X3WLF6</accession>
<dbReference type="Proteomes" id="UP001145072">
    <property type="component" value="Unassembled WGS sequence"/>
</dbReference>
<dbReference type="EMBL" id="JAMQJZ010000002">
    <property type="protein sequence ID" value="MDC3419449.1"/>
    <property type="molecule type" value="Genomic_DNA"/>
</dbReference>
<dbReference type="AlphaFoldDB" id="A0A9X3WLF6"/>
<gene>
    <name evidence="1" type="ORF">NC661_03610</name>
</gene>
<dbReference type="RefSeq" id="WP_259869744.1">
    <property type="nucleotide sequence ID" value="NZ_JAMQJZ010000002.1"/>
</dbReference>